<evidence type="ECO:0000313" key="3">
    <source>
        <dbReference type="Proteomes" id="UP000799772"/>
    </source>
</evidence>
<sequence length="639" mass="72257">MASGYEYKPLNPDRREFRALQLPPQDALDSEPLKCTVQHLSLDDEECPEYMAMSYAWGDPTATHTIRLHDDIVSVPANAELAIRGLVNIQTHLSSNHTERQSGKIESSKPSWTSRELRKGFIVWIDAISINQLSVDERNSQVFLMQHIYARASHVVIWLGEDSDGTTGAAIRSMNHIFDYVFDQIKDKDDTQSYEKMSSYLWRYSEDGHRKIRYSDLEFLDDSAIDWPAIRSFFSSPWFLRLWVIQEVVLARHNVLCIRGKWHIMWFAVGFTARLMESGKWFYKAGGPLQGVSNAADIFDLQFSHKSVPGVLTNSVTFKATEPKDKVYGLLGLLQNVKDFQNISHHLIPDYSKSLAEVYIGATRAALELAQNLGILDLVDVLHPEKRNDDQGTDRIPSWVPRFDWTFDAQLSSPSTIQADYVSGADNGEPLQYSNDNNSFSVLRVRGLIVDEVSEYTKPIQPSLWGDLYSLAERIADSLMLAKQSSPGLTDTERIKAWSIVLAAGLNNERSNAMNDNGFQADSWAFIEHMRTHMVEGHVPENTTGDWKRFSSTIIGNSWNRIFFITKGGRMALGPPGLVKGDKIVILFGSGIPHLLRQQQGCWTFIGSAYVQGIMQGEHVRKLSDEGQLRNKTSTFDIQ</sequence>
<accession>A0A9P4IQU0</accession>
<keyword evidence="3" id="KW-1185">Reference proteome</keyword>
<comment type="caution">
    <text evidence="2">The sequence shown here is derived from an EMBL/GenBank/DDBJ whole genome shotgun (WGS) entry which is preliminary data.</text>
</comment>
<evidence type="ECO:0000313" key="2">
    <source>
        <dbReference type="EMBL" id="KAF2104388.1"/>
    </source>
</evidence>
<evidence type="ECO:0000259" key="1">
    <source>
        <dbReference type="Pfam" id="PF06985"/>
    </source>
</evidence>
<dbReference type="Pfam" id="PF26639">
    <property type="entry name" value="Het-6_barrel"/>
    <property type="match status" value="1"/>
</dbReference>
<proteinExistence type="predicted"/>
<organism evidence="2 3">
    <name type="scientific">Rhizodiscina lignyota</name>
    <dbReference type="NCBI Taxonomy" id="1504668"/>
    <lineage>
        <taxon>Eukaryota</taxon>
        <taxon>Fungi</taxon>
        <taxon>Dikarya</taxon>
        <taxon>Ascomycota</taxon>
        <taxon>Pezizomycotina</taxon>
        <taxon>Dothideomycetes</taxon>
        <taxon>Pleosporomycetidae</taxon>
        <taxon>Aulographales</taxon>
        <taxon>Rhizodiscinaceae</taxon>
        <taxon>Rhizodiscina</taxon>
    </lineage>
</organism>
<dbReference type="EMBL" id="ML978121">
    <property type="protein sequence ID" value="KAF2104388.1"/>
    <property type="molecule type" value="Genomic_DNA"/>
</dbReference>
<dbReference type="Pfam" id="PF06985">
    <property type="entry name" value="HET"/>
    <property type="match status" value="1"/>
</dbReference>
<reference evidence="2" key="1">
    <citation type="journal article" date="2020" name="Stud. Mycol.">
        <title>101 Dothideomycetes genomes: a test case for predicting lifestyles and emergence of pathogens.</title>
        <authorList>
            <person name="Haridas S."/>
            <person name="Albert R."/>
            <person name="Binder M."/>
            <person name="Bloem J."/>
            <person name="Labutti K."/>
            <person name="Salamov A."/>
            <person name="Andreopoulos B."/>
            <person name="Baker S."/>
            <person name="Barry K."/>
            <person name="Bills G."/>
            <person name="Bluhm B."/>
            <person name="Cannon C."/>
            <person name="Castanera R."/>
            <person name="Culley D."/>
            <person name="Daum C."/>
            <person name="Ezra D."/>
            <person name="Gonzalez J."/>
            <person name="Henrissat B."/>
            <person name="Kuo A."/>
            <person name="Liang C."/>
            <person name="Lipzen A."/>
            <person name="Lutzoni F."/>
            <person name="Magnuson J."/>
            <person name="Mondo S."/>
            <person name="Nolan M."/>
            <person name="Ohm R."/>
            <person name="Pangilinan J."/>
            <person name="Park H.-J."/>
            <person name="Ramirez L."/>
            <person name="Alfaro M."/>
            <person name="Sun H."/>
            <person name="Tritt A."/>
            <person name="Yoshinaga Y."/>
            <person name="Zwiers L.-H."/>
            <person name="Turgeon B."/>
            <person name="Goodwin S."/>
            <person name="Spatafora J."/>
            <person name="Crous P."/>
            <person name="Grigoriev I."/>
        </authorList>
    </citation>
    <scope>NUCLEOTIDE SEQUENCE</scope>
    <source>
        <strain evidence="2">CBS 133067</strain>
    </source>
</reference>
<protein>
    <recommendedName>
        <fullName evidence="1">Heterokaryon incompatibility domain-containing protein</fullName>
    </recommendedName>
</protein>
<name>A0A9P4IQU0_9PEZI</name>
<dbReference type="InterPro" id="IPR010730">
    <property type="entry name" value="HET"/>
</dbReference>
<dbReference type="Proteomes" id="UP000799772">
    <property type="component" value="Unassembled WGS sequence"/>
</dbReference>
<feature type="domain" description="Heterokaryon incompatibility" evidence="1">
    <location>
        <begin position="119"/>
        <end position="247"/>
    </location>
</feature>
<dbReference type="OrthoDB" id="3647238at2759"/>
<dbReference type="PANTHER" id="PTHR24148">
    <property type="entry name" value="ANKYRIN REPEAT DOMAIN-CONTAINING PROTEIN 39 HOMOLOG-RELATED"/>
    <property type="match status" value="1"/>
</dbReference>
<dbReference type="InterPro" id="IPR052895">
    <property type="entry name" value="HetReg/Transcr_Mod"/>
</dbReference>
<gene>
    <name evidence="2" type="ORF">NA57DRAFT_70595</name>
</gene>
<dbReference type="PANTHER" id="PTHR24148:SF73">
    <property type="entry name" value="HET DOMAIN PROTEIN (AFU_ORTHOLOGUE AFUA_8G01020)"/>
    <property type="match status" value="1"/>
</dbReference>
<dbReference type="AlphaFoldDB" id="A0A9P4IQU0"/>